<dbReference type="GO" id="GO:0046872">
    <property type="term" value="F:metal ion binding"/>
    <property type="evidence" value="ECO:0007669"/>
    <property type="project" value="UniProtKB-KW"/>
</dbReference>
<dbReference type="PROSITE" id="PS51379">
    <property type="entry name" value="4FE4S_FER_2"/>
    <property type="match status" value="4"/>
</dbReference>
<evidence type="ECO:0000256" key="3">
    <source>
        <dbReference type="ARBA" id="ARBA00023004"/>
    </source>
</evidence>
<comment type="caution">
    <text evidence="7">The sequence shown here is derived from an EMBL/GenBank/DDBJ whole genome shotgun (WGS) entry which is preliminary data.</text>
</comment>
<evidence type="ECO:0000313" key="7">
    <source>
        <dbReference type="EMBL" id="RKK02143.1"/>
    </source>
</evidence>
<dbReference type="Proteomes" id="UP000278036">
    <property type="component" value="Unassembled WGS sequence"/>
</dbReference>
<dbReference type="Proteomes" id="UP000274097">
    <property type="component" value="Unassembled WGS sequence"/>
</dbReference>
<dbReference type="PANTHER" id="PTHR43687">
    <property type="entry name" value="ADENYLYLSULFATE REDUCTASE, BETA SUBUNIT"/>
    <property type="match status" value="1"/>
</dbReference>
<dbReference type="PANTHER" id="PTHR43687:SF4">
    <property type="entry name" value="BLR5484 PROTEIN"/>
    <property type="match status" value="1"/>
</dbReference>
<feature type="domain" description="4Fe-4S ferredoxin-type" evidence="6">
    <location>
        <begin position="544"/>
        <end position="573"/>
    </location>
</feature>
<dbReference type="InterPro" id="IPR017896">
    <property type="entry name" value="4Fe4S_Fe-S-bd"/>
</dbReference>
<dbReference type="InParanoid" id="A0A3A9JBT0"/>
<evidence type="ECO:0000259" key="6">
    <source>
        <dbReference type="PROSITE" id="PS51379"/>
    </source>
</evidence>
<feature type="region of interest" description="Disordered" evidence="5">
    <location>
        <begin position="652"/>
        <end position="671"/>
    </location>
</feature>
<feature type="compositionally biased region" description="Basic and acidic residues" evidence="5">
    <location>
        <begin position="660"/>
        <end position="671"/>
    </location>
</feature>
<evidence type="ECO:0000256" key="5">
    <source>
        <dbReference type="SAM" id="MobiDB-lite"/>
    </source>
</evidence>
<organism evidence="7 10">
    <name type="scientific">Teichococcus wenyumeiae</name>
    <dbReference type="NCBI Taxonomy" id="2478470"/>
    <lineage>
        <taxon>Bacteria</taxon>
        <taxon>Pseudomonadati</taxon>
        <taxon>Pseudomonadota</taxon>
        <taxon>Alphaproteobacteria</taxon>
        <taxon>Acetobacterales</taxon>
        <taxon>Roseomonadaceae</taxon>
        <taxon>Roseomonas</taxon>
    </lineage>
</organism>
<dbReference type="GO" id="GO:0051539">
    <property type="term" value="F:4 iron, 4 sulfur cluster binding"/>
    <property type="evidence" value="ECO:0007669"/>
    <property type="project" value="UniProtKB-KW"/>
</dbReference>
<keyword evidence="9" id="KW-1185">Reference proteome</keyword>
<keyword evidence="4" id="KW-0411">Iron-sulfur</keyword>
<keyword evidence="3" id="KW-0408">Iron</keyword>
<name>A0A3A9JBT0_9PROT</name>
<feature type="domain" description="4Fe-4S ferredoxin-type" evidence="6">
    <location>
        <begin position="305"/>
        <end position="334"/>
    </location>
</feature>
<evidence type="ECO:0000313" key="10">
    <source>
        <dbReference type="Proteomes" id="UP000278036"/>
    </source>
</evidence>
<gene>
    <name evidence="7" type="ORF">D6Z83_21315</name>
    <name evidence="8" type="ORF">EBE87_02250</name>
</gene>
<dbReference type="EMBL" id="RAQU01000180">
    <property type="protein sequence ID" value="RKK02143.1"/>
    <property type="molecule type" value="Genomic_DNA"/>
</dbReference>
<dbReference type="InterPro" id="IPR017900">
    <property type="entry name" value="4Fe4S_Fe_S_CS"/>
</dbReference>
<reference evidence="7 10" key="1">
    <citation type="submission" date="2018-09" db="EMBL/GenBank/DDBJ databases">
        <title>Roseomonas sp. nov., isolated from feces of Tibetan antelopes in the Qinghai-Tibet plateau, China.</title>
        <authorList>
            <person name="Tian Z."/>
        </authorList>
    </citation>
    <scope>NUCLEOTIDE SEQUENCE [LARGE SCALE GENOMIC DNA]</scope>
    <source>
        <strain evidence="8 9">Z23</strain>
        <strain evidence="7 10">Z24</strain>
    </source>
</reference>
<evidence type="ECO:0000256" key="1">
    <source>
        <dbReference type="ARBA" id="ARBA00022485"/>
    </source>
</evidence>
<evidence type="ECO:0000313" key="8">
    <source>
        <dbReference type="EMBL" id="RMI27212.1"/>
    </source>
</evidence>
<dbReference type="InterPro" id="IPR050572">
    <property type="entry name" value="Fe-S_Ferredoxin"/>
</dbReference>
<dbReference type="EMBL" id="RFLX01000001">
    <property type="protein sequence ID" value="RMI27212.1"/>
    <property type="molecule type" value="Genomic_DNA"/>
</dbReference>
<protein>
    <submittedName>
        <fullName evidence="7">4Fe-4S dicluster domain-containing protein</fullName>
    </submittedName>
</protein>
<dbReference type="AlphaFoldDB" id="A0A3A9JBT0"/>
<keyword evidence="2" id="KW-0479">Metal-binding</keyword>
<feature type="domain" description="4Fe-4S ferredoxin-type" evidence="6">
    <location>
        <begin position="272"/>
        <end position="301"/>
    </location>
</feature>
<evidence type="ECO:0000256" key="2">
    <source>
        <dbReference type="ARBA" id="ARBA00022723"/>
    </source>
</evidence>
<dbReference type="SUPFAM" id="SSF54862">
    <property type="entry name" value="4Fe-4S ferredoxins"/>
    <property type="match status" value="1"/>
</dbReference>
<feature type="domain" description="4Fe-4S ferredoxin-type" evidence="6">
    <location>
        <begin position="513"/>
        <end position="542"/>
    </location>
</feature>
<proteinExistence type="predicted"/>
<dbReference type="RefSeq" id="WP_120640231.1">
    <property type="nucleotide sequence ID" value="NZ_RAQU01000180.1"/>
</dbReference>
<dbReference type="Pfam" id="PF12838">
    <property type="entry name" value="Fer4_7"/>
    <property type="match status" value="1"/>
</dbReference>
<dbReference type="PROSITE" id="PS00198">
    <property type="entry name" value="4FE4S_FER_1"/>
    <property type="match status" value="2"/>
</dbReference>
<keyword evidence="1" id="KW-0004">4Fe-4S</keyword>
<dbReference type="Gene3D" id="3.30.70.20">
    <property type="match status" value="2"/>
</dbReference>
<sequence length="671" mass="69926">MDSTPRTVFACSCEDTMTLDTGTIAKGCGGRLRTAEQLCRSQLDRFLAAMGTDAVTVGCTQEAPLFRQEAEAAGHTGALDFVNIREQAGWSEEGAEAGPKMAALLAAAGVPMPPVPLVPLESGGVALVLGRDAAALRLAEKLKGSLDLTVLLTGEEAVEPLPAAEYPVLRGRARTATGWLGAFEVVVDGHAAAAPSSRDMYRWGRAQDGAVSQCDVIIDITGRPPLFSAHEVRLGYLRAAPGDEAALERLAAEAATLSGTFDKPRFVTFEAGLCAHSRNRRTGCTRCLDLCPTGAITPSAKGHWDSVAVSAEICAGCGACAAVCPTGAITYALPPTDALLRRVRTLLRAYHAAGGVAPTLLLHGEQGEAMIDALSRHGPGLPADVLPLRVGQATALDLATLVAPYAWGAGQVRVLLPAHRPHGAEGLLRNLDTAMALLGGLGLAAAPAAIETDDPFTLLEALRAGPRPAPLPAPADFLPMGKPREILKAALTSLREALAAPVASIPLPALAGFGAAHVAEGCTLCLACTTVCPTGAFAANPERPELSFLEDACVQCGLCANTCPEKVITLEPRFSLLPEAAARQVVRQEEPAACPSCHKLFGTRASIERVKTKLRASGHWMFADPSRLALLDLCEDCRVGAATGGAAIDPYAGATRPRPRTAEDYMREQEG</sequence>
<dbReference type="OrthoDB" id="9800445at2"/>
<evidence type="ECO:0000256" key="4">
    <source>
        <dbReference type="ARBA" id="ARBA00023014"/>
    </source>
</evidence>
<accession>A0A3A9JBT0</accession>
<dbReference type="Pfam" id="PF13187">
    <property type="entry name" value="Fer4_9"/>
    <property type="match status" value="1"/>
</dbReference>
<evidence type="ECO:0000313" key="9">
    <source>
        <dbReference type="Proteomes" id="UP000274097"/>
    </source>
</evidence>